<evidence type="ECO:0000313" key="2">
    <source>
        <dbReference type="EMBL" id="KAL3795260.1"/>
    </source>
</evidence>
<feature type="region of interest" description="Disordered" evidence="1">
    <location>
        <begin position="424"/>
        <end position="451"/>
    </location>
</feature>
<feature type="compositionally biased region" description="Basic and acidic residues" evidence="1">
    <location>
        <begin position="171"/>
        <end position="187"/>
    </location>
</feature>
<dbReference type="EMBL" id="JABMIG020000073">
    <property type="protein sequence ID" value="KAL3795260.1"/>
    <property type="molecule type" value="Genomic_DNA"/>
</dbReference>
<feature type="compositionally biased region" description="Basic and acidic residues" evidence="1">
    <location>
        <begin position="437"/>
        <end position="451"/>
    </location>
</feature>
<comment type="caution">
    <text evidence="2">The sequence shown here is derived from an EMBL/GenBank/DDBJ whole genome shotgun (WGS) entry which is preliminary data.</text>
</comment>
<feature type="region of interest" description="Disordered" evidence="1">
    <location>
        <begin position="54"/>
        <end position="234"/>
    </location>
</feature>
<feature type="compositionally biased region" description="Polar residues" evidence="1">
    <location>
        <begin position="190"/>
        <end position="201"/>
    </location>
</feature>
<dbReference type="Proteomes" id="UP001516023">
    <property type="component" value="Unassembled WGS sequence"/>
</dbReference>
<organism evidence="2 3">
    <name type="scientific">Cyclotella cryptica</name>
    <dbReference type="NCBI Taxonomy" id="29204"/>
    <lineage>
        <taxon>Eukaryota</taxon>
        <taxon>Sar</taxon>
        <taxon>Stramenopiles</taxon>
        <taxon>Ochrophyta</taxon>
        <taxon>Bacillariophyta</taxon>
        <taxon>Coscinodiscophyceae</taxon>
        <taxon>Thalassiosirophycidae</taxon>
        <taxon>Stephanodiscales</taxon>
        <taxon>Stephanodiscaceae</taxon>
        <taxon>Cyclotella</taxon>
    </lineage>
</organism>
<dbReference type="AlphaFoldDB" id="A0ABD3Q4U3"/>
<feature type="compositionally biased region" description="Low complexity" evidence="1">
    <location>
        <begin position="72"/>
        <end position="97"/>
    </location>
</feature>
<keyword evidence="3" id="KW-1185">Reference proteome</keyword>
<protein>
    <submittedName>
        <fullName evidence="2">Uncharacterized protein</fullName>
    </submittedName>
</protein>
<feature type="compositionally biased region" description="Basic residues" evidence="1">
    <location>
        <begin position="106"/>
        <end position="118"/>
    </location>
</feature>
<reference evidence="2 3" key="1">
    <citation type="journal article" date="2020" name="G3 (Bethesda)">
        <title>Improved Reference Genome for Cyclotella cryptica CCMP332, a Model for Cell Wall Morphogenesis, Salinity Adaptation, and Lipid Production in Diatoms (Bacillariophyta).</title>
        <authorList>
            <person name="Roberts W.R."/>
            <person name="Downey K.M."/>
            <person name="Ruck E.C."/>
            <person name="Traller J.C."/>
            <person name="Alverson A.J."/>
        </authorList>
    </citation>
    <scope>NUCLEOTIDE SEQUENCE [LARGE SCALE GENOMIC DNA]</scope>
    <source>
        <strain evidence="2 3">CCMP332</strain>
    </source>
</reference>
<accession>A0ABD3Q4U3</accession>
<evidence type="ECO:0000313" key="3">
    <source>
        <dbReference type="Proteomes" id="UP001516023"/>
    </source>
</evidence>
<evidence type="ECO:0000256" key="1">
    <source>
        <dbReference type="SAM" id="MobiDB-lite"/>
    </source>
</evidence>
<gene>
    <name evidence="2" type="ORF">HJC23_008345</name>
</gene>
<sequence>MVVSAEKARQKAEARRLRILAKANERLDVVSGLVPSNAADDKLNVDDAVVVVDNRVDSPSQSPRAADDSLVATTDQPDATPASPTASPTSMAKPPASGDEKENKGSRRMAAMRRRRCQMRAAKEEDEGGKAAGEATKEADAAAEVGASTAASGHVVAESEAAAVDETATESNEKHTVAPTDGSDKATKVNGDTSPPSIQNDAESKVHIQPSETIATPTLADESTSTEEPKKSYMGVAKMRRKILKQQKAARLQSITDSEAMQSDDHIERMLAAEMAAMGVTAKMVREGVDVVDSTLLSGSGVGIRGSFAKKKQRGWLALLFPPMPTVSRLLALVVLFGAGFRIGYENHSRGVAVDGSMSRSSGGGTMIYHVESTLTKPWEYGMGGRVAYLVGKMPTSPPTALPTGFNDDHSCIADVNRGEEECLATQKNKKKQQKPQQKEEKKDKQNQDHKLHIIDMEDEFDSGRAHSRPRGVTSEFDHDTELMKAPTIDPLFRVDLDDLLSRTSLPFPIDHAARFAIGFHRTWMYYLWSLPLSTVKTVTLTPKSLLAGWIQYPPLVLVFTLLVRLGTKVLLGGGKKSEDDGKSKPKDSKGFDVMGKVMESAKSYVNDSFPWAVFILGTLYDVVKTDMYVVFCGLLTGLVVPLHDFRGWWIGGGIVLGDGEL</sequence>
<feature type="compositionally biased region" description="Low complexity" evidence="1">
    <location>
        <begin position="142"/>
        <end position="170"/>
    </location>
</feature>
<proteinExistence type="predicted"/>
<name>A0ABD3Q4U3_9STRA</name>